<dbReference type="STRING" id="857342.A0A2T3ARU8"/>
<reference evidence="3 4" key="1">
    <citation type="journal article" date="2018" name="New Phytol.">
        <title>Comparative genomics and transcriptomics depict ericoid mycorrhizal fungi as versatile saprotrophs and plant mutualists.</title>
        <authorList>
            <person name="Martino E."/>
            <person name="Morin E."/>
            <person name="Grelet G.A."/>
            <person name="Kuo A."/>
            <person name="Kohler A."/>
            <person name="Daghino S."/>
            <person name="Barry K.W."/>
            <person name="Cichocki N."/>
            <person name="Clum A."/>
            <person name="Dockter R.B."/>
            <person name="Hainaut M."/>
            <person name="Kuo R.C."/>
            <person name="LaButti K."/>
            <person name="Lindahl B.D."/>
            <person name="Lindquist E.A."/>
            <person name="Lipzen A."/>
            <person name="Khouja H.R."/>
            <person name="Magnuson J."/>
            <person name="Murat C."/>
            <person name="Ohm R.A."/>
            <person name="Singer S.W."/>
            <person name="Spatafora J.W."/>
            <person name="Wang M."/>
            <person name="Veneault-Fourrey C."/>
            <person name="Henrissat B."/>
            <person name="Grigoriev I.V."/>
            <person name="Martin F.M."/>
            <person name="Perotto S."/>
        </authorList>
    </citation>
    <scope>NUCLEOTIDE SEQUENCE [LARGE SCALE GENOMIC DNA]</scope>
    <source>
        <strain evidence="3 4">ATCC 22711</strain>
    </source>
</reference>
<feature type="compositionally biased region" description="Low complexity" evidence="1">
    <location>
        <begin position="147"/>
        <end position="165"/>
    </location>
</feature>
<evidence type="ECO:0000313" key="4">
    <source>
        <dbReference type="Proteomes" id="UP000241818"/>
    </source>
</evidence>
<dbReference type="Proteomes" id="UP000241818">
    <property type="component" value="Unassembled WGS sequence"/>
</dbReference>
<dbReference type="OrthoDB" id="5240840at2759"/>
<keyword evidence="2" id="KW-1133">Transmembrane helix</keyword>
<dbReference type="AlphaFoldDB" id="A0A2T3ARU8"/>
<feature type="region of interest" description="Disordered" evidence="1">
    <location>
        <begin position="607"/>
        <end position="632"/>
    </location>
</feature>
<dbReference type="RefSeq" id="XP_024717372.1">
    <property type="nucleotide sequence ID" value="XM_024867750.1"/>
</dbReference>
<feature type="region of interest" description="Disordered" evidence="1">
    <location>
        <begin position="120"/>
        <end position="204"/>
    </location>
</feature>
<accession>A0A2T3ARU8</accession>
<keyword evidence="2" id="KW-0472">Membrane</keyword>
<keyword evidence="4" id="KW-1185">Reference proteome</keyword>
<organism evidence="3 4">
    <name type="scientific">Amorphotheca resinae ATCC 22711</name>
    <dbReference type="NCBI Taxonomy" id="857342"/>
    <lineage>
        <taxon>Eukaryota</taxon>
        <taxon>Fungi</taxon>
        <taxon>Dikarya</taxon>
        <taxon>Ascomycota</taxon>
        <taxon>Pezizomycotina</taxon>
        <taxon>Leotiomycetes</taxon>
        <taxon>Helotiales</taxon>
        <taxon>Amorphothecaceae</taxon>
        <taxon>Amorphotheca</taxon>
    </lineage>
</organism>
<keyword evidence="2" id="KW-0812">Transmembrane</keyword>
<protein>
    <submittedName>
        <fullName evidence="3">Uncharacterized protein</fullName>
    </submittedName>
</protein>
<proteinExistence type="predicted"/>
<feature type="compositionally biased region" description="Basic and acidic residues" evidence="1">
    <location>
        <begin position="669"/>
        <end position="679"/>
    </location>
</feature>
<feature type="transmembrane region" description="Helical" evidence="2">
    <location>
        <begin position="219"/>
        <end position="240"/>
    </location>
</feature>
<dbReference type="GeneID" id="36575831"/>
<dbReference type="InParanoid" id="A0A2T3ARU8"/>
<feature type="compositionally biased region" description="Polar residues" evidence="1">
    <location>
        <begin position="615"/>
        <end position="630"/>
    </location>
</feature>
<feature type="region of interest" description="Disordered" evidence="1">
    <location>
        <begin position="502"/>
        <end position="525"/>
    </location>
</feature>
<feature type="compositionally biased region" description="Polar residues" evidence="1">
    <location>
        <begin position="120"/>
        <end position="138"/>
    </location>
</feature>
<dbReference type="EMBL" id="KZ679017">
    <property type="protein sequence ID" value="PSS09074.1"/>
    <property type="molecule type" value="Genomic_DNA"/>
</dbReference>
<sequence length="679" mass="70915">MSTSATLPAGYFITSINGKRCTAVPRTLTTIPGSAATSTSVGAASVTTNTLSSSSTSIITEAIAPSAQVQGAAFNSGDSVTSTGAATSTTSIPQTIPIISSNSQASPIATSGSAVALSISTSEASPNPSTTEVPSNPSIAVPVSTGTAETSASATSAPIAESEISYPSVTTSNDPNDFPTGTGPTSFPPPTAASNPTHPTQVSASAGISSNLRVAPGPVVGGVVGGIALIGIIAFLFWYLRRRRRDQRDSLLTPLDAGRGTSSSEVGNGSVGLTKLGIRVGAQFKHQIGRVRGAAVWLGASLKSVVVGARSDIPSVNLDRGNSQFFDGPIPQHSRNQSLLSNNCGQRTTNDRLNDLWERLREKISFSWLLRRQKREPPVDPFATARGLTEKQANISGTPDFSKLLNMDDRGVQFPSERRSASLPAGNDLGSSVPNVGSLEVNFETNNPFADPVLAAPPAAQDKPWASPATDVGPNIVNPFADPITQPQPSIQKTNTYMANTRRSRGQSIDTANNHSTTYSQLRSSGLSSRYSSGIALSRDSRLRDTLSSSFSVNARSGKGRSDPFDLERPELRYPTNQNTIGTSNRALSRDGTFLYPDPLRMSSPHASCVATGGHTDSQGTQPRITSNEPFASKYPSGVSSVGTASRLSFGSSIVSSLAGWGDPGPDLGSRREGRGYDW</sequence>
<feature type="compositionally biased region" description="Polar residues" evidence="1">
    <location>
        <begin position="502"/>
        <end position="518"/>
    </location>
</feature>
<name>A0A2T3ARU8_AMORE</name>
<feature type="region of interest" description="Disordered" evidence="1">
    <location>
        <begin position="656"/>
        <end position="679"/>
    </location>
</feature>
<evidence type="ECO:0000313" key="3">
    <source>
        <dbReference type="EMBL" id="PSS09074.1"/>
    </source>
</evidence>
<evidence type="ECO:0000256" key="1">
    <source>
        <dbReference type="SAM" id="MobiDB-lite"/>
    </source>
</evidence>
<gene>
    <name evidence="3" type="ORF">M430DRAFT_45192</name>
</gene>
<evidence type="ECO:0000256" key="2">
    <source>
        <dbReference type="SAM" id="Phobius"/>
    </source>
</evidence>